<dbReference type="Gene3D" id="1.10.155.10">
    <property type="entry name" value="Chemotaxis receptor methyltransferase CheR, N-terminal domain"/>
    <property type="match status" value="1"/>
</dbReference>
<dbReference type="GO" id="GO:0008983">
    <property type="term" value="F:protein-glutamate O-methyltransferase activity"/>
    <property type="evidence" value="ECO:0007669"/>
    <property type="project" value="UniProtKB-EC"/>
</dbReference>
<evidence type="ECO:0000256" key="5">
    <source>
        <dbReference type="ARBA" id="ARBA00022691"/>
    </source>
</evidence>
<evidence type="ECO:0000256" key="2">
    <source>
        <dbReference type="ARBA" id="ARBA00012534"/>
    </source>
</evidence>
<accession>A0A2G3DV96</accession>
<comment type="caution">
    <text evidence="7">The sequence shown here is derived from an EMBL/GenBank/DDBJ whole genome shotgun (WGS) entry which is preliminary data.</text>
</comment>
<reference evidence="7 8" key="1">
    <citation type="submission" date="2017-10" db="EMBL/GenBank/DDBJ databases">
        <title>Resolving the taxonomy of Roseburia spp., Eubacterium rectale and Agathobacter spp. through phylogenomic analysis.</title>
        <authorList>
            <person name="Sheridan P.O."/>
            <person name="Walker A.W."/>
            <person name="Duncan S.H."/>
            <person name="Scott K.P."/>
            <person name="Toole P.W.O."/>
            <person name="Luis P."/>
            <person name="Flint H.J."/>
        </authorList>
    </citation>
    <scope>NUCLEOTIDE SEQUENCE [LARGE SCALE GENOMIC DNA]</scope>
    <source>
        <strain evidence="7 8">JK626</strain>
    </source>
</reference>
<keyword evidence="5" id="KW-0949">S-adenosyl-L-methionine</keyword>
<feature type="domain" description="CheR-type methyltransferase" evidence="6">
    <location>
        <begin position="1"/>
        <end position="257"/>
    </location>
</feature>
<dbReference type="SMART" id="SM00138">
    <property type="entry name" value="MeTrc"/>
    <property type="match status" value="1"/>
</dbReference>
<comment type="catalytic activity">
    <reaction evidence="1">
        <text>L-glutamyl-[protein] + S-adenosyl-L-methionine = [protein]-L-glutamate 5-O-methyl ester + S-adenosyl-L-homocysteine</text>
        <dbReference type="Rhea" id="RHEA:24452"/>
        <dbReference type="Rhea" id="RHEA-COMP:10208"/>
        <dbReference type="Rhea" id="RHEA-COMP:10311"/>
        <dbReference type="ChEBI" id="CHEBI:29973"/>
        <dbReference type="ChEBI" id="CHEBI:57856"/>
        <dbReference type="ChEBI" id="CHEBI:59789"/>
        <dbReference type="ChEBI" id="CHEBI:82795"/>
        <dbReference type="EC" id="2.1.1.80"/>
    </reaction>
</comment>
<dbReference type="PANTHER" id="PTHR24422:SF19">
    <property type="entry name" value="CHEMOTAXIS PROTEIN METHYLTRANSFERASE"/>
    <property type="match status" value="1"/>
</dbReference>
<evidence type="ECO:0000259" key="6">
    <source>
        <dbReference type="PROSITE" id="PS50123"/>
    </source>
</evidence>
<proteinExistence type="predicted"/>
<dbReference type="InterPro" id="IPR036804">
    <property type="entry name" value="CheR_N_sf"/>
</dbReference>
<dbReference type="PANTHER" id="PTHR24422">
    <property type="entry name" value="CHEMOTAXIS PROTEIN METHYLTRANSFERASE"/>
    <property type="match status" value="1"/>
</dbReference>
<organism evidence="7 8">
    <name type="scientific">Pseudobutyrivibrio ruminis</name>
    <dbReference type="NCBI Taxonomy" id="46206"/>
    <lineage>
        <taxon>Bacteria</taxon>
        <taxon>Bacillati</taxon>
        <taxon>Bacillota</taxon>
        <taxon>Clostridia</taxon>
        <taxon>Lachnospirales</taxon>
        <taxon>Lachnospiraceae</taxon>
        <taxon>Pseudobutyrivibrio</taxon>
    </lineage>
</organism>
<dbReference type="EMBL" id="PDYF01000011">
    <property type="protein sequence ID" value="PHU34977.1"/>
    <property type="molecule type" value="Genomic_DNA"/>
</dbReference>
<dbReference type="InterPro" id="IPR022641">
    <property type="entry name" value="CheR_N"/>
</dbReference>
<dbReference type="InterPro" id="IPR029063">
    <property type="entry name" value="SAM-dependent_MTases_sf"/>
</dbReference>
<evidence type="ECO:0000256" key="3">
    <source>
        <dbReference type="ARBA" id="ARBA00022603"/>
    </source>
</evidence>
<dbReference type="AlphaFoldDB" id="A0A2G3DV96"/>
<sequence length="257" mass="29950">MENYEGFKKDVYSLTKIDLDAYKEKQMRRRIDSLVNKNKCKKYEEYVALLKTNKEVFDEFVNFLTINVSEFYRNPEQWELLTKEFLPELIAHSGQSLKIWSAACSTGDEPYSLVMALSTLVPLNKIKIFATDLDKQVIATAKVGLYSAKSIANVPADLKKKFFTPVGNSFQISEDVKKCVEFKEHNLLRDSYPSNYDMIVCRNVLIYFTDEAKTEVYDKFCKSLRQGGILFIGSTEQVIDYKELGYKRRYSFYYEKV</sequence>
<gene>
    <name evidence="7" type="ORF">CSX01_06470</name>
</gene>
<dbReference type="SUPFAM" id="SSF53335">
    <property type="entry name" value="S-adenosyl-L-methionine-dependent methyltransferases"/>
    <property type="match status" value="1"/>
</dbReference>
<dbReference type="InterPro" id="IPR022642">
    <property type="entry name" value="CheR_C"/>
</dbReference>
<dbReference type="Pfam" id="PF01739">
    <property type="entry name" value="CheR"/>
    <property type="match status" value="1"/>
</dbReference>
<evidence type="ECO:0000256" key="1">
    <source>
        <dbReference type="ARBA" id="ARBA00001541"/>
    </source>
</evidence>
<dbReference type="PROSITE" id="PS50123">
    <property type="entry name" value="CHER"/>
    <property type="match status" value="1"/>
</dbReference>
<reference evidence="7 8" key="2">
    <citation type="submission" date="2017-10" db="EMBL/GenBank/DDBJ databases">
        <authorList>
            <person name="Banno H."/>
            <person name="Chua N.-H."/>
        </authorList>
    </citation>
    <scope>NUCLEOTIDE SEQUENCE [LARGE SCALE GENOMIC DNA]</scope>
    <source>
        <strain evidence="7 8">JK626</strain>
    </source>
</reference>
<dbReference type="Pfam" id="PF03705">
    <property type="entry name" value="CheR_N"/>
    <property type="match status" value="1"/>
</dbReference>
<name>A0A2G3DV96_9FIRM</name>
<dbReference type="RefSeq" id="WP_090149915.1">
    <property type="nucleotide sequence ID" value="NZ_PDYF01000011.1"/>
</dbReference>
<evidence type="ECO:0000313" key="8">
    <source>
        <dbReference type="Proteomes" id="UP000225889"/>
    </source>
</evidence>
<keyword evidence="3" id="KW-0489">Methyltransferase</keyword>
<dbReference type="Proteomes" id="UP000225889">
    <property type="component" value="Unassembled WGS sequence"/>
</dbReference>
<dbReference type="SUPFAM" id="SSF47757">
    <property type="entry name" value="Chemotaxis receptor methyltransferase CheR, N-terminal domain"/>
    <property type="match status" value="1"/>
</dbReference>
<evidence type="ECO:0000256" key="4">
    <source>
        <dbReference type="ARBA" id="ARBA00022679"/>
    </source>
</evidence>
<dbReference type="Gene3D" id="3.40.50.150">
    <property type="entry name" value="Vaccinia Virus protein VP39"/>
    <property type="match status" value="1"/>
</dbReference>
<protein>
    <recommendedName>
        <fullName evidence="2">protein-glutamate O-methyltransferase</fullName>
        <ecNumber evidence="2">2.1.1.80</ecNumber>
    </recommendedName>
</protein>
<dbReference type="EC" id="2.1.1.80" evidence="2"/>
<dbReference type="InterPro" id="IPR000780">
    <property type="entry name" value="CheR_MeTrfase"/>
</dbReference>
<dbReference type="GO" id="GO:0032259">
    <property type="term" value="P:methylation"/>
    <property type="evidence" value="ECO:0007669"/>
    <property type="project" value="UniProtKB-KW"/>
</dbReference>
<dbReference type="InterPro" id="IPR050903">
    <property type="entry name" value="Bact_Chemotaxis_MeTrfase"/>
</dbReference>
<keyword evidence="4" id="KW-0808">Transferase</keyword>
<evidence type="ECO:0000313" key="7">
    <source>
        <dbReference type="EMBL" id="PHU34977.1"/>
    </source>
</evidence>
<dbReference type="PRINTS" id="PR00996">
    <property type="entry name" value="CHERMTFRASE"/>
</dbReference>